<dbReference type="Proteomes" id="UP001178507">
    <property type="component" value="Unassembled WGS sequence"/>
</dbReference>
<dbReference type="AlphaFoldDB" id="A0AA36IKW5"/>
<dbReference type="EMBL" id="CAUJNA010001724">
    <property type="protein sequence ID" value="CAJ1388613.1"/>
    <property type="molecule type" value="Genomic_DNA"/>
</dbReference>
<name>A0AA36IKW5_9DINO</name>
<keyword evidence="2" id="KW-1185">Reference proteome</keyword>
<organism evidence="1 2">
    <name type="scientific">Effrenium voratum</name>
    <dbReference type="NCBI Taxonomy" id="2562239"/>
    <lineage>
        <taxon>Eukaryota</taxon>
        <taxon>Sar</taxon>
        <taxon>Alveolata</taxon>
        <taxon>Dinophyceae</taxon>
        <taxon>Suessiales</taxon>
        <taxon>Symbiodiniaceae</taxon>
        <taxon>Effrenium</taxon>
    </lineage>
</organism>
<evidence type="ECO:0000313" key="1">
    <source>
        <dbReference type="EMBL" id="CAJ1388613.1"/>
    </source>
</evidence>
<evidence type="ECO:0000313" key="2">
    <source>
        <dbReference type="Proteomes" id="UP001178507"/>
    </source>
</evidence>
<comment type="caution">
    <text evidence="1">The sequence shown here is derived from an EMBL/GenBank/DDBJ whole genome shotgun (WGS) entry which is preliminary data.</text>
</comment>
<gene>
    <name evidence="1" type="ORF">EVOR1521_LOCUS14438</name>
</gene>
<accession>A0AA36IKW5</accession>
<protein>
    <submittedName>
        <fullName evidence="1">Uncharacterized protein</fullName>
    </submittedName>
</protein>
<proteinExistence type="predicted"/>
<sequence length="138" mass="14964">MSDPSAMRISFYVQDCFAIGPKEHEASSLACRFPGQLSEASGYNVSFIFPTRTKAPRGRGFRFTGTISKDASSPDLSLSSEQQASTSIHSFSSEVRGCFCTGFSVGNTSNLRRSRQSATPRNMEPRAVCANDIALGFM</sequence>
<reference evidence="1" key="1">
    <citation type="submission" date="2023-08" db="EMBL/GenBank/DDBJ databases">
        <authorList>
            <person name="Chen Y."/>
            <person name="Shah S."/>
            <person name="Dougan E. K."/>
            <person name="Thang M."/>
            <person name="Chan C."/>
        </authorList>
    </citation>
    <scope>NUCLEOTIDE SEQUENCE</scope>
</reference>